<sequence>MLLNPLKDYAPTAVFQQHLQHHRKLAAASYTEATVADLHIQAHHPRWDAAAHRRVLHQLLILIPYKLQAPFFKIVFTQSQIL</sequence>
<protein>
    <submittedName>
        <fullName evidence="1">Uncharacterized protein</fullName>
    </submittedName>
</protein>
<organism evidence="1">
    <name type="scientific">Spironucleus salmonicida</name>
    <dbReference type="NCBI Taxonomy" id="348837"/>
    <lineage>
        <taxon>Eukaryota</taxon>
        <taxon>Metamonada</taxon>
        <taxon>Diplomonadida</taxon>
        <taxon>Hexamitidae</taxon>
        <taxon>Hexamitinae</taxon>
        <taxon>Spironucleus</taxon>
    </lineage>
</organism>
<gene>
    <name evidence="1" type="ORF">SS50377_16809</name>
</gene>
<name>V6LIA7_9EUKA</name>
<dbReference type="AlphaFoldDB" id="V6LIA7"/>
<reference evidence="1" key="1">
    <citation type="journal article" date="2014" name="PLoS Genet.">
        <title>The Genome of Spironucleus salmonicida Highlights a Fish Pathogen Adapted to Fluctuating Environments.</title>
        <authorList>
            <person name="Xu F."/>
            <person name="Jerlstrom-Hultqvist J."/>
            <person name="Einarsson E."/>
            <person name="Astvaldsson A."/>
            <person name="Svard S.G."/>
            <person name="Andersson J.O."/>
        </authorList>
    </citation>
    <scope>NUCLEOTIDE SEQUENCE</scope>
</reference>
<accession>V6LIA7</accession>
<dbReference type="EMBL" id="KI546136">
    <property type="protein sequence ID" value="EST43446.1"/>
    <property type="molecule type" value="Genomic_DNA"/>
</dbReference>
<proteinExistence type="predicted"/>
<evidence type="ECO:0000313" key="1">
    <source>
        <dbReference type="EMBL" id="EST43446.1"/>
    </source>
</evidence>